<gene>
    <name evidence="2" type="ORF">SAMN06264855_1164</name>
</gene>
<dbReference type="EMBL" id="FZNQ01000016">
    <property type="protein sequence ID" value="SNR56574.1"/>
    <property type="molecule type" value="Genomic_DNA"/>
</dbReference>
<keyword evidence="3" id="KW-1185">Reference proteome</keyword>
<evidence type="ECO:0000313" key="3">
    <source>
        <dbReference type="Proteomes" id="UP000198397"/>
    </source>
</evidence>
<dbReference type="RefSeq" id="WP_143420419.1">
    <property type="nucleotide sequence ID" value="NZ_FZNQ01000016.1"/>
</dbReference>
<dbReference type="Proteomes" id="UP000198397">
    <property type="component" value="Unassembled WGS sequence"/>
</dbReference>
<keyword evidence="1" id="KW-0472">Membrane</keyword>
<sequence length="388" mass="44800">MLSDEDTQFLNRVLTEIPAHGNVTDYRFFEPEMDEFLHQAGVDETTLSSNWRSFFKSVDQEVCTSCRASVSECTCSDQNHVSTVYFIDPDYVFREWAARIEDHNWFTEITTESIDNLNKRLIAESDSVGTIIFRIFFDGQRFENHSPDPLKPRLSVGFVNGKHADEEEYAYFWTEFIDVGFWKGLHNQLVQLQNPLSLRLCRKETAAVEINAESIEDELKNYFQGVGWDVSEQPQLVCHEVDDYIDIEDVNFVASENENSRALLCECDSDPEHWHFHYFTDGKLSDVTSSEVIETSRDRMRGNVNDYNNLSESRQDLGPFVRIFAVIIGVINIGPLAQFFEILEVDLTTQQTVGILIGIIVVNLILVLALVYLALWPVYRHRTFDWSI</sequence>
<reference evidence="2 3" key="1">
    <citation type="submission" date="2017-06" db="EMBL/GenBank/DDBJ databases">
        <authorList>
            <person name="Kim H.J."/>
            <person name="Triplett B.A."/>
        </authorList>
    </citation>
    <scope>NUCLEOTIDE SEQUENCE [LARGE SCALE GENOMIC DNA]</scope>
    <source>
        <strain evidence="2 3">DSM 8800</strain>
    </source>
</reference>
<protein>
    <submittedName>
        <fullName evidence="2">Uncharacterized protein</fullName>
    </submittedName>
</protein>
<evidence type="ECO:0000313" key="2">
    <source>
        <dbReference type="EMBL" id="SNR56574.1"/>
    </source>
</evidence>
<feature type="transmembrane region" description="Helical" evidence="1">
    <location>
        <begin position="352"/>
        <end position="375"/>
    </location>
</feature>
<keyword evidence="1" id="KW-1133">Transmembrane helix</keyword>
<feature type="transmembrane region" description="Helical" evidence="1">
    <location>
        <begin position="320"/>
        <end position="340"/>
    </location>
</feature>
<accession>A0A238XE09</accession>
<proteinExistence type="predicted"/>
<organism evidence="2 3">
    <name type="scientific">Halorubrum vacuolatum</name>
    <name type="common">Natronobacterium vacuolatum</name>
    <dbReference type="NCBI Taxonomy" id="63740"/>
    <lineage>
        <taxon>Archaea</taxon>
        <taxon>Methanobacteriati</taxon>
        <taxon>Methanobacteriota</taxon>
        <taxon>Stenosarchaea group</taxon>
        <taxon>Halobacteria</taxon>
        <taxon>Halobacteriales</taxon>
        <taxon>Haloferacaceae</taxon>
        <taxon>Halorubrum</taxon>
    </lineage>
</organism>
<dbReference type="OrthoDB" id="346232at2157"/>
<evidence type="ECO:0000256" key="1">
    <source>
        <dbReference type="SAM" id="Phobius"/>
    </source>
</evidence>
<dbReference type="AlphaFoldDB" id="A0A238XE09"/>
<name>A0A238XE09_HALVU</name>
<keyword evidence="1" id="KW-0812">Transmembrane</keyword>